<protein>
    <submittedName>
        <fullName evidence="2">Uncharacterized protein</fullName>
    </submittedName>
</protein>
<evidence type="ECO:0000313" key="2">
    <source>
        <dbReference type="EMBL" id="CCD20541.1"/>
    </source>
</evidence>
<keyword evidence="3" id="KW-1185">Reference proteome</keyword>
<evidence type="ECO:0000256" key="1">
    <source>
        <dbReference type="SAM" id="MobiDB-lite"/>
    </source>
</evidence>
<evidence type="ECO:0000313" key="3">
    <source>
        <dbReference type="Proteomes" id="UP000009027"/>
    </source>
</evidence>
<dbReference type="Proteomes" id="UP000009027">
    <property type="component" value="Unassembled WGS sequence"/>
</dbReference>
<sequence>MPCNRVASDAPVVLGDASRPRATIARPRAVSSPPRACRRCSCPCAAARSRAAPCHVARVGWTGARAAVRAAVTLRAQSAVQRPCALSGATRHAQARRLRTRKTCVHVPCVRQLRTASRAAGVNANPSRKALAPALSAETPAAQWRVDDTRRRSDRRALAPLWDRGAPDGLPRDNGWARRLVGKGTSVPTGNANAAAESSLGNCDRRERTGVGPHGSQRSRADSFSSVQGSKRQREATAASHEHAQIQRNRPHATAQSRSGRDAAGGDDAGASDGKGRGGLPGDAA</sequence>
<dbReference type="VEuPathDB" id="TriTrypDB:TvY486_0033870"/>
<dbReference type="AlphaFoldDB" id="F9WSK2"/>
<name>F9WSK2_TRYVY</name>
<feature type="compositionally biased region" description="Basic and acidic residues" evidence="1">
    <location>
        <begin position="232"/>
        <end position="245"/>
    </location>
</feature>
<reference evidence="2 3" key="1">
    <citation type="journal article" date="2012" name="Proc. Natl. Acad. Sci. U.S.A.">
        <title>Antigenic diversity is generated by distinct evolutionary mechanisms in African trypanosome species.</title>
        <authorList>
            <person name="Jackson A.P."/>
            <person name="Berry A."/>
            <person name="Aslett M."/>
            <person name="Allison H.C."/>
            <person name="Burton P."/>
            <person name="Vavrova-Anderson J."/>
            <person name="Brown R."/>
            <person name="Browne H."/>
            <person name="Corton N."/>
            <person name="Hauser H."/>
            <person name="Gamble J."/>
            <person name="Gilderthorp R."/>
            <person name="Marcello L."/>
            <person name="McQuillan J."/>
            <person name="Otto T.D."/>
            <person name="Quail M.A."/>
            <person name="Sanders M.J."/>
            <person name="van Tonder A."/>
            <person name="Ginger M.L."/>
            <person name="Field M.C."/>
            <person name="Barry J.D."/>
            <person name="Hertz-Fowler C."/>
            <person name="Berriman M."/>
        </authorList>
    </citation>
    <scope>NUCLEOTIDE SEQUENCE</scope>
    <source>
        <strain evidence="2 3">Y486</strain>
    </source>
</reference>
<proteinExistence type="predicted"/>
<dbReference type="EMBL" id="CAEX01005841">
    <property type="protein sequence ID" value="CCD20541.1"/>
    <property type="molecule type" value="Genomic_DNA"/>
</dbReference>
<gene>
    <name evidence="2" type="ORF">TvY486_0033870</name>
</gene>
<feature type="region of interest" description="Disordered" evidence="1">
    <location>
        <begin position="131"/>
        <end position="285"/>
    </location>
</feature>
<accession>F9WSK2</accession>
<organism evidence="2 3">
    <name type="scientific">Trypanosoma vivax (strain Y486)</name>
    <dbReference type="NCBI Taxonomy" id="1055687"/>
    <lineage>
        <taxon>Eukaryota</taxon>
        <taxon>Discoba</taxon>
        <taxon>Euglenozoa</taxon>
        <taxon>Kinetoplastea</taxon>
        <taxon>Metakinetoplastina</taxon>
        <taxon>Trypanosomatida</taxon>
        <taxon>Trypanosomatidae</taxon>
        <taxon>Trypanosoma</taxon>
        <taxon>Duttonella</taxon>
    </lineage>
</organism>
<feature type="compositionally biased region" description="Polar residues" evidence="1">
    <location>
        <begin position="216"/>
        <end position="230"/>
    </location>
</feature>
<feature type="compositionally biased region" description="Basic and acidic residues" evidence="1">
    <location>
        <begin position="145"/>
        <end position="157"/>
    </location>
</feature>